<dbReference type="RefSeq" id="WP_104412571.1">
    <property type="nucleotide sequence ID" value="NZ_PTIW01000026.1"/>
</dbReference>
<dbReference type="Proteomes" id="UP000239861">
    <property type="component" value="Unassembled WGS sequence"/>
</dbReference>
<name>A0AB36ZTW3_9BACT</name>
<dbReference type="PROSITE" id="PS51257">
    <property type="entry name" value="PROKAR_LIPOPROTEIN"/>
    <property type="match status" value="1"/>
</dbReference>
<dbReference type="EMBL" id="PTIW01000026">
    <property type="protein sequence ID" value="PPK60240.1"/>
    <property type="molecule type" value="Genomic_DNA"/>
</dbReference>
<gene>
    <name evidence="1" type="ORF">B0F89_12626</name>
</gene>
<accession>A0AB36ZTW3</accession>
<evidence type="ECO:0000313" key="2">
    <source>
        <dbReference type="Proteomes" id="UP000239861"/>
    </source>
</evidence>
<evidence type="ECO:0008006" key="3">
    <source>
        <dbReference type="Google" id="ProtNLM"/>
    </source>
</evidence>
<protein>
    <recommendedName>
        <fullName evidence="3">Lipoprotein</fullName>
    </recommendedName>
</protein>
<reference evidence="1 2" key="1">
    <citation type="submission" date="2018-02" db="EMBL/GenBank/DDBJ databases">
        <title>Subsurface microbial communities from deep shales in Ohio and West Virginia, USA.</title>
        <authorList>
            <person name="Wrighton K."/>
        </authorList>
    </citation>
    <scope>NUCLEOTIDE SEQUENCE [LARGE SCALE GENOMIC DNA]</scope>
    <source>
        <strain evidence="1 2">MARC-MIP3H16</strain>
    </source>
</reference>
<dbReference type="AlphaFoldDB" id="A0AB36ZTW3"/>
<organism evidence="1 2">
    <name type="scientific">Malaciobacter marinus</name>
    <dbReference type="NCBI Taxonomy" id="505249"/>
    <lineage>
        <taxon>Bacteria</taxon>
        <taxon>Pseudomonadati</taxon>
        <taxon>Campylobacterota</taxon>
        <taxon>Epsilonproteobacteria</taxon>
        <taxon>Campylobacterales</taxon>
        <taxon>Arcobacteraceae</taxon>
        <taxon>Malaciobacter</taxon>
    </lineage>
</organism>
<proteinExistence type="predicted"/>
<comment type="caution">
    <text evidence="1">The sequence shown here is derived from an EMBL/GenBank/DDBJ whole genome shotgun (WGS) entry which is preliminary data.</text>
</comment>
<sequence length="243" mass="28665">MKKSFYLLIISIFSFIGCTGSPNISSDFVVDYKQKVKEDFKNEVYKNYNINREKTVYVGNEIVENSSLKRYCKDVFIIKYKASMDYKKIIKNKLYEIQGYSKKDNSINYVFVFSENGYFRYLKLDNNGNLKSRSLYDSSGKILISDYIQNDNLKFEAIKLKDEIKSYSKFLDGSFKYQLIYSGRDGNNIKIAYREFLNDMARAAFYQNLTYNLNESTIIRYKNIKIKVLEATNESIKYIVLEE</sequence>
<evidence type="ECO:0000313" key="1">
    <source>
        <dbReference type="EMBL" id="PPK60240.1"/>
    </source>
</evidence>